<keyword evidence="1" id="KW-1133">Transmembrane helix</keyword>
<keyword evidence="1" id="KW-0472">Membrane</keyword>
<accession>A0A0F9LP48</accession>
<evidence type="ECO:0000256" key="1">
    <source>
        <dbReference type="SAM" id="Phobius"/>
    </source>
</evidence>
<dbReference type="AlphaFoldDB" id="A0A0F9LP48"/>
<organism evidence="2">
    <name type="scientific">marine sediment metagenome</name>
    <dbReference type="NCBI Taxonomy" id="412755"/>
    <lineage>
        <taxon>unclassified sequences</taxon>
        <taxon>metagenomes</taxon>
        <taxon>ecological metagenomes</taxon>
    </lineage>
</organism>
<sequence length="115" mass="12857">MHPSGSDPDSVVAIQNYIYAQYMERIPVDRTEILWLGPIYEALFALTLIAFFAALVFGLRPSFGNHAVMTELTSFSGKLTERAGELRPFSMLCWTATVVYAGYFAVSQVLYGITY</sequence>
<gene>
    <name evidence="2" type="ORF">LCGC14_1483710</name>
</gene>
<protein>
    <submittedName>
        <fullName evidence="2">Uncharacterized protein</fullName>
    </submittedName>
</protein>
<name>A0A0F9LP48_9ZZZZ</name>
<keyword evidence="1" id="KW-0812">Transmembrane</keyword>
<evidence type="ECO:0000313" key="2">
    <source>
        <dbReference type="EMBL" id="KKM66185.1"/>
    </source>
</evidence>
<comment type="caution">
    <text evidence="2">The sequence shown here is derived from an EMBL/GenBank/DDBJ whole genome shotgun (WGS) entry which is preliminary data.</text>
</comment>
<feature type="transmembrane region" description="Helical" evidence="1">
    <location>
        <begin position="39"/>
        <end position="59"/>
    </location>
</feature>
<proteinExistence type="predicted"/>
<reference evidence="2" key="1">
    <citation type="journal article" date="2015" name="Nature">
        <title>Complex archaea that bridge the gap between prokaryotes and eukaryotes.</title>
        <authorList>
            <person name="Spang A."/>
            <person name="Saw J.H."/>
            <person name="Jorgensen S.L."/>
            <person name="Zaremba-Niedzwiedzka K."/>
            <person name="Martijn J."/>
            <person name="Lind A.E."/>
            <person name="van Eijk R."/>
            <person name="Schleper C."/>
            <person name="Guy L."/>
            <person name="Ettema T.J."/>
        </authorList>
    </citation>
    <scope>NUCLEOTIDE SEQUENCE</scope>
</reference>
<feature type="transmembrane region" description="Helical" evidence="1">
    <location>
        <begin position="91"/>
        <end position="113"/>
    </location>
</feature>
<dbReference type="EMBL" id="LAZR01010583">
    <property type="protein sequence ID" value="KKM66185.1"/>
    <property type="molecule type" value="Genomic_DNA"/>
</dbReference>